<evidence type="ECO:0000256" key="6">
    <source>
        <dbReference type="ARBA" id="ARBA00023098"/>
    </source>
</evidence>
<keyword evidence="10" id="KW-0067">ATP-binding</keyword>
<sequence>MSILCKQDSLKLQPINISSSFITKKKHLEISLIQGNIIQNSLIQGTIINNLIQKNFYSEKVSTHKEKSKTDKNIIINKSGVKDEKEVKKENFSINRKTILPLFKPLYNESAVFSVDSSKIQIINQPTDYYNKIKEQILNAKHRVVLTALYIGIDQVDLVQTLHKALSKCESLRVTILLDCLRGTRTSNSGESSVTLVAPLVTAFPDRVEVALYHTPELTKPLKMILPQRVNEILGLFHAKIVIADDNILLAGANLSTDYFVNRQDRYVFFGGATSLSDYFYDLANTLTKISYQLAPHHTLIPSGPDPTTNPYQFRKTAFHALNSFLTNWYAKTQPLQKVEMKTEQEIPKLSKDTDTIIIPMLQMKQLQIQENERLMDVIMNIIDSNSDYWKNIFITSGYLNFTNEFKKLLDEIHTDVDILCAAPQANSFYKGAGLSGYIPAVYTYFERKIHDETSNKGLKIHEYVRPGWTYHAKGLWASYRDSETGELLPNVTILGSTNFGRRSMKRDIEAQVLMITDNKKLQKEMANEIKNLLNYTVIVNNETFKKQERHIPLQVKLSTKFFQSMF</sequence>
<evidence type="ECO:0000256" key="1">
    <source>
        <dbReference type="ARBA" id="ARBA00005042"/>
    </source>
</evidence>
<dbReference type="OrthoDB" id="10250191at2759"/>
<dbReference type="STRING" id="1754190.A0A1Y2D5B4"/>
<dbReference type="AlphaFoldDB" id="A0A1Y2D5B4"/>
<keyword evidence="4 10" id="KW-0808">Transferase</keyword>
<proteinExistence type="inferred from homology"/>
<comment type="function">
    <text evidence="10">Functions in the biosynthesis of the anionic phospholipids phosphatidylglycerol and cardiolipin.</text>
</comment>
<evidence type="ECO:0000256" key="5">
    <source>
        <dbReference type="ARBA" id="ARBA00022737"/>
    </source>
</evidence>
<dbReference type="SMART" id="SM00155">
    <property type="entry name" value="PLDc"/>
    <property type="match status" value="2"/>
</dbReference>
<dbReference type="EMBL" id="MCOG01000085">
    <property type="protein sequence ID" value="ORY54397.1"/>
    <property type="molecule type" value="Genomic_DNA"/>
</dbReference>
<keyword evidence="6 10" id="KW-0443">Lipid metabolism</keyword>
<evidence type="ECO:0000256" key="9">
    <source>
        <dbReference type="ARBA" id="ARBA00048586"/>
    </source>
</evidence>
<keyword evidence="3 10" id="KW-0444">Lipid biosynthesis</keyword>
<organism evidence="12 13">
    <name type="scientific">Neocallimastix californiae</name>
    <dbReference type="NCBI Taxonomy" id="1754190"/>
    <lineage>
        <taxon>Eukaryota</taxon>
        <taxon>Fungi</taxon>
        <taxon>Fungi incertae sedis</taxon>
        <taxon>Chytridiomycota</taxon>
        <taxon>Chytridiomycota incertae sedis</taxon>
        <taxon>Neocallimastigomycetes</taxon>
        <taxon>Neocallimastigales</taxon>
        <taxon>Neocallimastigaceae</taxon>
        <taxon>Neocallimastix</taxon>
    </lineage>
</organism>
<comment type="pathway">
    <text evidence="1 10">Phospholipid metabolism; phosphatidylglycerol biosynthesis; phosphatidylglycerol from CDP-diacylglycerol: step 1/2.</text>
</comment>
<evidence type="ECO:0000313" key="12">
    <source>
        <dbReference type="EMBL" id="ORY54397.1"/>
    </source>
</evidence>
<dbReference type="InterPro" id="IPR016270">
    <property type="entry name" value="PGS1"/>
</dbReference>
<gene>
    <name evidence="12" type="ORF">LY90DRAFT_412418</name>
</gene>
<dbReference type="InterPro" id="IPR001736">
    <property type="entry name" value="PLipase_D/transphosphatidylase"/>
</dbReference>
<evidence type="ECO:0000256" key="2">
    <source>
        <dbReference type="ARBA" id="ARBA00010682"/>
    </source>
</evidence>
<dbReference type="EC" id="2.7.8.5" evidence="10"/>
<dbReference type="SUPFAM" id="SSF56024">
    <property type="entry name" value="Phospholipase D/nuclease"/>
    <property type="match status" value="1"/>
</dbReference>
<evidence type="ECO:0000256" key="8">
    <source>
        <dbReference type="ARBA" id="ARBA00023264"/>
    </source>
</evidence>
<comment type="subcellular location">
    <subcellularLocation>
        <location evidence="10">Mitochondrion</location>
    </subcellularLocation>
</comment>
<evidence type="ECO:0000256" key="4">
    <source>
        <dbReference type="ARBA" id="ARBA00022679"/>
    </source>
</evidence>
<evidence type="ECO:0000259" key="11">
    <source>
        <dbReference type="PROSITE" id="PS50035"/>
    </source>
</evidence>
<dbReference type="PANTHER" id="PTHR12586">
    <property type="entry name" value="CDP-DIACYLGLYCEROL--SERINE O-PHOSPHATIDYLTRANSFERASE"/>
    <property type="match status" value="1"/>
</dbReference>
<keyword evidence="5" id="KW-0677">Repeat</keyword>
<dbReference type="GO" id="GO:0005739">
    <property type="term" value="C:mitochondrion"/>
    <property type="evidence" value="ECO:0007669"/>
    <property type="project" value="UniProtKB-SubCell"/>
</dbReference>
<dbReference type="GO" id="GO:0005524">
    <property type="term" value="F:ATP binding"/>
    <property type="evidence" value="ECO:0007669"/>
    <property type="project" value="UniProtKB-KW"/>
</dbReference>
<keyword evidence="13" id="KW-1185">Reference proteome</keyword>
<protein>
    <recommendedName>
        <fullName evidence="10">CDP-diacylglycerol--glycerol-3-phosphate 3-phosphatidyltransferase</fullName>
        <ecNumber evidence="10">2.7.8.5</ecNumber>
    </recommendedName>
</protein>
<keyword evidence="8 10" id="KW-1208">Phospholipid metabolism</keyword>
<name>A0A1Y2D5B4_9FUNG</name>
<comment type="caution">
    <text evidence="12">The sequence shown here is derived from an EMBL/GenBank/DDBJ whole genome shotgun (WGS) entry which is preliminary data.</text>
</comment>
<dbReference type="Gene3D" id="3.30.870.10">
    <property type="entry name" value="Endonuclease Chain A"/>
    <property type="match status" value="2"/>
</dbReference>
<dbReference type="UniPathway" id="UPA00084">
    <property type="reaction ID" value="UER00503"/>
</dbReference>
<keyword evidence="7 10" id="KW-0594">Phospholipid biosynthesis</keyword>
<dbReference type="PROSITE" id="PS50035">
    <property type="entry name" value="PLD"/>
    <property type="match status" value="1"/>
</dbReference>
<keyword evidence="10" id="KW-0547">Nucleotide-binding</keyword>
<dbReference type="GO" id="GO:0032049">
    <property type="term" value="P:cardiolipin biosynthetic process"/>
    <property type="evidence" value="ECO:0007669"/>
    <property type="project" value="InterPro"/>
</dbReference>
<evidence type="ECO:0000256" key="10">
    <source>
        <dbReference type="RuleBase" id="RU365024"/>
    </source>
</evidence>
<dbReference type="PANTHER" id="PTHR12586:SF1">
    <property type="entry name" value="CDP-DIACYLGLYCEROL--GLYCEROL-3-PHOSPHATE 3-PHOSPHATIDYLTRANSFERASE, MITOCHONDRIAL"/>
    <property type="match status" value="1"/>
</dbReference>
<reference evidence="12 13" key="1">
    <citation type="submission" date="2016-08" db="EMBL/GenBank/DDBJ databases">
        <title>A Parts List for Fungal Cellulosomes Revealed by Comparative Genomics.</title>
        <authorList>
            <consortium name="DOE Joint Genome Institute"/>
            <person name="Haitjema C.H."/>
            <person name="Gilmore S.P."/>
            <person name="Henske J.K."/>
            <person name="Solomon K.V."/>
            <person name="De Groot R."/>
            <person name="Kuo A."/>
            <person name="Mondo S.J."/>
            <person name="Salamov A.A."/>
            <person name="Labutti K."/>
            <person name="Zhao Z."/>
            <person name="Chiniquy J."/>
            <person name="Barry K."/>
            <person name="Brewer H.M."/>
            <person name="Purvine S.O."/>
            <person name="Wright A.T."/>
            <person name="Boxma B."/>
            <person name="Van Alen T."/>
            <person name="Hackstein J.H."/>
            <person name="Baker S.E."/>
            <person name="Grigoriev I.V."/>
            <person name="O'Malley M.A."/>
        </authorList>
    </citation>
    <scope>NUCLEOTIDE SEQUENCE [LARGE SCALE GENOMIC DNA]</scope>
    <source>
        <strain evidence="12 13">G1</strain>
    </source>
</reference>
<feature type="domain" description="PLD phosphodiesterase" evidence="11">
    <location>
        <begin position="233"/>
        <end position="259"/>
    </location>
</feature>
<dbReference type="Proteomes" id="UP000193920">
    <property type="component" value="Unassembled WGS sequence"/>
</dbReference>
<evidence type="ECO:0000256" key="3">
    <source>
        <dbReference type="ARBA" id="ARBA00022516"/>
    </source>
</evidence>
<accession>A0A1Y2D5B4</accession>
<evidence type="ECO:0000313" key="13">
    <source>
        <dbReference type="Proteomes" id="UP000193920"/>
    </source>
</evidence>
<dbReference type="GO" id="GO:0008444">
    <property type="term" value="F:CDP-diacylglycerol-glycerol-3-phosphate 3-phosphatidyltransferase activity"/>
    <property type="evidence" value="ECO:0007669"/>
    <property type="project" value="UniProtKB-EC"/>
</dbReference>
<keyword evidence="10" id="KW-0496">Mitochondrion</keyword>
<comment type="catalytic activity">
    <reaction evidence="9 10">
        <text>a CDP-1,2-diacyl-sn-glycerol + sn-glycerol 3-phosphate = a 1,2-diacyl-sn-glycero-3-phospho-(1'-sn-glycero-3'-phosphate) + CMP + H(+)</text>
        <dbReference type="Rhea" id="RHEA:12593"/>
        <dbReference type="ChEBI" id="CHEBI:15378"/>
        <dbReference type="ChEBI" id="CHEBI:57597"/>
        <dbReference type="ChEBI" id="CHEBI:58332"/>
        <dbReference type="ChEBI" id="CHEBI:60110"/>
        <dbReference type="ChEBI" id="CHEBI:60377"/>
        <dbReference type="EC" id="2.7.8.5"/>
    </reaction>
</comment>
<evidence type="ECO:0000256" key="7">
    <source>
        <dbReference type="ARBA" id="ARBA00023209"/>
    </source>
</evidence>
<dbReference type="CDD" id="cd09137">
    <property type="entry name" value="PLDc_PGS1_euk_2"/>
    <property type="match status" value="1"/>
</dbReference>
<dbReference type="CDD" id="cd09135">
    <property type="entry name" value="PLDc_PGS1_euk_1"/>
    <property type="match status" value="1"/>
</dbReference>
<comment type="similarity">
    <text evidence="2 10">Belongs to the CDP-alcohol phosphatidyltransferase class-II family.</text>
</comment>